<evidence type="ECO:0000256" key="1">
    <source>
        <dbReference type="SAM" id="SignalP"/>
    </source>
</evidence>
<proteinExistence type="predicted"/>
<organism evidence="2 3">
    <name type="scientific">Crenothrix polyspora</name>
    <dbReference type="NCBI Taxonomy" id="360316"/>
    <lineage>
        <taxon>Bacteria</taxon>
        <taxon>Pseudomonadati</taxon>
        <taxon>Pseudomonadota</taxon>
        <taxon>Gammaproteobacteria</taxon>
        <taxon>Methylococcales</taxon>
        <taxon>Crenotrichaceae</taxon>
        <taxon>Crenothrix</taxon>
    </lineage>
</organism>
<evidence type="ECO:0000313" key="2">
    <source>
        <dbReference type="EMBL" id="SJM92706.1"/>
    </source>
</evidence>
<feature type="signal peptide" evidence="1">
    <location>
        <begin position="1"/>
        <end position="26"/>
    </location>
</feature>
<protein>
    <submittedName>
        <fullName evidence="2">Uncharacterized protein</fullName>
    </submittedName>
</protein>
<reference evidence="3" key="1">
    <citation type="submission" date="2017-02" db="EMBL/GenBank/DDBJ databases">
        <authorList>
            <person name="Daims H."/>
        </authorList>
    </citation>
    <scope>NUCLEOTIDE SEQUENCE [LARGE SCALE GENOMIC DNA]</scope>
</reference>
<evidence type="ECO:0000313" key="3">
    <source>
        <dbReference type="Proteomes" id="UP000195667"/>
    </source>
</evidence>
<dbReference type="RefSeq" id="WP_087143508.1">
    <property type="nucleotide sequence ID" value="NZ_FUKI01000108.1"/>
</dbReference>
<gene>
    <name evidence="2" type="ORF">CRENPOLYSF1_330015</name>
</gene>
<sequence>MNYALKILCHTVFLQAVVLTPIYAQAAPPPDEPIPQGVLTIKSSGNFTNTTASSFKVASVVSNTLLSVSPSNSDIIVPISGNYIATTTVKTCISGSRNYVSAFVNLNKNVVADAMNLANECGSAVATASIYARAGEVISGKCAINQGISSSCSFSLAFIN</sequence>
<dbReference type="Proteomes" id="UP000195667">
    <property type="component" value="Unassembled WGS sequence"/>
</dbReference>
<keyword evidence="1" id="KW-0732">Signal</keyword>
<keyword evidence="3" id="KW-1185">Reference proteome</keyword>
<dbReference type="AlphaFoldDB" id="A0A1R4H947"/>
<accession>A0A1R4H947</accession>
<dbReference type="EMBL" id="FUKI01000108">
    <property type="protein sequence ID" value="SJM92706.1"/>
    <property type="molecule type" value="Genomic_DNA"/>
</dbReference>
<feature type="chain" id="PRO_5013068574" evidence="1">
    <location>
        <begin position="27"/>
        <end position="160"/>
    </location>
</feature>
<name>A0A1R4H947_9GAMM</name>